<evidence type="ECO:0000256" key="9">
    <source>
        <dbReference type="ARBA" id="ARBA00023136"/>
    </source>
</evidence>
<dbReference type="InterPro" id="IPR003691">
    <property type="entry name" value="FluC"/>
</dbReference>
<evidence type="ECO:0000256" key="1">
    <source>
        <dbReference type="ARBA" id="ARBA00004651"/>
    </source>
</evidence>
<keyword evidence="16" id="KW-1185">Reference proteome</keyword>
<keyword evidence="6 14" id="KW-1133">Transmembrane helix</keyword>
<evidence type="ECO:0000256" key="7">
    <source>
        <dbReference type="ARBA" id="ARBA00023053"/>
    </source>
</evidence>
<sequence>MNMLMLMIGGFLGAVVRFFILQKFEGKASFVTVIVNTSGAFVIGLCTGLAVNTPMYLLFGIGFAGAYTTFSTMSKEFFEMLKNRNYRESISYLSVIYGCGFLLTAFGIYLGTLIQQL</sequence>
<feature type="binding site" evidence="14">
    <location>
        <position position="68"/>
    </location>
    <ligand>
        <name>Na(+)</name>
        <dbReference type="ChEBI" id="CHEBI:29101"/>
        <note>structural</note>
    </ligand>
</feature>
<evidence type="ECO:0000256" key="3">
    <source>
        <dbReference type="ARBA" id="ARBA00022475"/>
    </source>
</evidence>
<dbReference type="PANTHER" id="PTHR28259">
    <property type="entry name" value="FLUORIDE EXPORT PROTEIN 1-RELATED"/>
    <property type="match status" value="1"/>
</dbReference>
<evidence type="ECO:0000313" key="15">
    <source>
        <dbReference type="EMBL" id="MFD2829057.1"/>
    </source>
</evidence>
<comment type="caution">
    <text evidence="15">The sequence shown here is derived from an EMBL/GenBank/DDBJ whole genome shotgun (WGS) entry which is preliminary data.</text>
</comment>
<comment type="function">
    <text evidence="13 14">Fluoride-specific ion channel. Important for reducing fluoride concentration in the cell, thus reducing its toxicity.</text>
</comment>
<comment type="activity regulation">
    <text evidence="14">Na(+) is not transported, but it plays an essential structural role and its presence is essential for fluoride channel function.</text>
</comment>
<evidence type="ECO:0000256" key="5">
    <source>
        <dbReference type="ARBA" id="ARBA00022723"/>
    </source>
</evidence>
<keyword evidence="2 14" id="KW-0813">Transport</keyword>
<organism evidence="15 16">
    <name type="scientific">Corticicoccus populi</name>
    <dbReference type="NCBI Taxonomy" id="1812821"/>
    <lineage>
        <taxon>Bacteria</taxon>
        <taxon>Bacillati</taxon>
        <taxon>Bacillota</taxon>
        <taxon>Bacilli</taxon>
        <taxon>Bacillales</taxon>
        <taxon>Staphylococcaceae</taxon>
        <taxon>Corticicoccus</taxon>
    </lineage>
</organism>
<evidence type="ECO:0000256" key="6">
    <source>
        <dbReference type="ARBA" id="ARBA00022989"/>
    </source>
</evidence>
<dbReference type="EMBL" id="JBHUOQ010000001">
    <property type="protein sequence ID" value="MFD2829057.1"/>
    <property type="molecule type" value="Genomic_DNA"/>
</dbReference>
<proteinExistence type="inferred from homology"/>
<dbReference type="HAMAP" id="MF_00454">
    <property type="entry name" value="FluC"/>
    <property type="match status" value="1"/>
</dbReference>
<reference evidence="16" key="1">
    <citation type="journal article" date="2019" name="Int. J. Syst. Evol. Microbiol.">
        <title>The Global Catalogue of Microorganisms (GCM) 10K type strain sequencing project: providing services to taxonomists for standard genome sequencing and annotation.</title>
        <authorList>
            <consortium name="The Broad Institute Genomics Platform"/>
            <consortium name="The Broad Institute Genome Sequencing Center for Infectious Disease"/>
            <person name="Wu L."/>
            <person name="Ma J."/>
        </authorList>
    </citation>
    <scope>NUCLEOTIDE SEQUENCE [LARGE SCALE GENOMIC DNA]</scope>
    <source>
        <strain evidence="16">KCTC 33575</strain>
    </source>
</reference>
<protein>
    <recommendedName>
        <fullName evidence="14">Fluoride-specific ion channel FluC</fullName>
    </recommendedName>
</protein>
<evidence type="ECO:0000256" key="10">
    <source>
        <dbReference type="ARBA" id="ARBA00023303"/>
    </source>
</evidence>
<evidence type="ECO:0000313" key="16">
    <source>
        <dbReference type="Proteomes" id="UP001597519"/>
    </source>
</evidence>
<keyword evidence="7 14" id="KW-0915">Sodium</keyword>
<keyword evidence="9 14" id="KW-0472">Membrane</keyword>
<feature type="transmembrane region" description="Helical" evidence="14">
    <location>
        <begin position="28"/>
        <end position="50"/>
    </location>
</feature>
<evidence type="ECO:0000256" key="2">
    <source>
        <dbReference type="ARBA" id="ARBA00022448"/>
    </source>
</evidence>
<dbReference type="RefSeq" id="WP_377770717.1">
    <property type="nucleotide sequence ID" value="NZ_JBHUOQ010000001.1"/>
</dbReference>
<evidence type="ECO:0000256" key="8">
    <source>
        <dbReference type="ARBA" id="ARBA00023065"/>
    </source>
</evidence>
<feature type="binding site" evidence="14">
    <location>
        <position position="65"/>
    </location>
    <ligand>
        <name>Na(+)</name>
        <dbReference type="ChEBI" id="CHEBI:29101"/>
        <note>structural</note>
    </ligand>
</feature>
<feature type="transmembrane region" description="Helical" evidence="14">
    <location>
        <begin position="56"/>
        <end position="78"/>
    </location>
</feature>
<dbReference type="Pfam" id="PF02537">
    <property type="entry name" value="CRCB"/>
    <property type="match status" value="1"/>
</dbReference>
<evidence type="ECO:0000256" key="11">
    <source>
        <dbReference type="ARBA" id="ARBA00035120"/>
    </source>
</evidence>
<evidence type="ECO:0000256" key="13">
    <source>
        <dbReference type="ARBA" id="ARBA00049940"/>
    </source>
</evidence>
<name>A0ABW5WRS2_9STAP</name>
<feature type="transmembrane region" description="Helical" evidence="14">
    <location>
        <begin position="6"/>
        <end position="21"/>
    </location>
</feature>
<evidence type="ECO:0000256" key="4">
    <source>
        <dbReference type="ARBA" id="ARBA00022692"/>
    </source>
</evidence>
<gene>
    <name evidence="14" type="primary">fluC</name>
    <name evidence="14" type="synonym">crcB</name>
    <name evidence="15" type="ORF">ACFSX4_01165</name>
</gene>
<keyword evidence="8 14" id="KW-0406">Ion transport</keyword>
<keyword evidence="3 14" id="KW-1003">Cell membrane</keyword>
<dbReference type="Proteomes" id="UP001597519">
    <property type="component" value="Unassembled WGS sequence"/>
</dbReference>
<keyword evidence="5 14" id="KW-0479">Metal-binding</keyword>
<comment type="similarity">
    <text evidence="11 14">Belongs to the fluoride channel Fluc/FEX (TC 1.A.43) family.</text>
</comment>
<keyword evidence="10 14" id="KW-0407">Ion channel</keyword>
<feature type="transmembrane region" description="Helical" evidence="14">
    <location>
        <begin position="90"/>
        <end position="114"/>
    </location>
</feature>
<comment type="catalytic activity">
    <reaction evidence="12">
        <text>fluoride(in) = fluoride(out)</text>
        <dbReference type="Rhea" id="RHEA:76159"/>
        <dbReference type="ChEBI" id="CHEBI:17051"/>
    </reaction>
    <physiologicalReaction direction="left-to-right" evidence="12">
        <dbReference type="Rhea" id="RHEA:76160"/>
    </physiologicalReaction>
</comment>
<evidence type="ECO:0000256" key="14">
    <source>
        <dbReference type="HAMAP-Rule" id="MF_00454"/>
    </source>
</evidence>
<comment type="subcellular location">
    <subcellularLocation>
        <location evidence="1 14">Cell membrane</location>
        <topology evidence="1 14">Multi-pass membrane protein</topology>
    </subcellularLocation>
</comment>
<dbReference type="PANTHER" id="PTHR28259:SF16">
    <property type="entry name" value="FLUORIDE-SPECIFIC ION CHANNEL FLUC 2"/>
    <property type="match status" value="1"/>
</dbReference>
<evidence type="ECO:0000256" key="12">
    <source>
        <dbReference type="ARBA" id="ARBA00035585"/>
    </source>
</evidence>
<accession>A0ABW5WRS2</accession>
<keyword evidence="4 14" id="KW-0812">Transmembrane</keyword>